<feature type="non-terminal residue" evidence="2">
    <location>
        <position position="1"/>
    </location>
</feature>
<name>A0A6J4HES4_9ACTN</name>
<evidence type="ECO:0000256" key="1">
    <source>
        <dbReference type="SAM" id="MobiDB-lite"/>
    </source>
</evidence>
<feature type="region of interest" description="Disordered" evidence="1">
    <location>
        <begin position="197"/>
        <end position="266"/>
    </location>
</feature>
<dbReference type="EC" id="4.2.1.20" evidence="2"/>
<keyword evidence="2" id="KW-0456">Lyase</keyword>
<feature type="compositionally biased region" description="Basic and acidic residues" evidence="1">
    <location>
        <begin position="173"/>
        <end position="186"/>
    </location>
</feature>
<feature type="compositionally biased region" description="Basic and acidic residues" evidence="1">
    <location>
        <begin position="197"/>
        <end position="219"/>
    </location>
</feature>
<feature type="region of interest" description="Disordered" evidence="1">
    <location>
        <begin position="173"/>
        <end position="192"/>
    </location>
</feature>
<protein>
    <submittedName>
        <fullName evidence="2">Tryptophan synthase alpha chain</fullName>
        <ecNumber evidence="2">4.2.1.20</ecNumber>
    </submittedName>
</protein>
<feature type="compositionally biased region" description="Basic residues" evidence="1">
    <location>
        <begin position="121"/>
        <end position="131"/>
    </location>
</feature>
<feature type="compositionally biased region" description="Basic residues" evidence="1">
    <location>
        <begin position="41"/>
        <end position="55"/>
    </location>
</feature>
<feature type="compositionally biased region" description="Basic and acidic residues" evidence="1">
    <location>
        <begin position="1"/>
        <end position="15"/>
    </location>
</feature>
<sequence length="266" mass="29055">ERREPHPRTPRDVAARRPGRRPQAAPALRHRRPAGLDRCARCLRRGRRRRHRGRHSVLGSGDGRAHDPGSVAASARRRCDAARRPGCARRARRRGPPRGHDVLQRRVPQRSPPLRSVAARQRGRRRHRARPVPRGAGGLAPRRRGRWCGDGATGLACDPGRPVGPVVRAEPGLHLRRGDHGGDGGARRGGGFVEDHRQAAQGDHRQAGDHRLRRLDTGARGRPGRARRRGDRGLGPDAQAARRSISRGARRAGGGAAGRARRGHGV</sequence>
<feature type="compositionally biased region" description="Basic residues" evidence="1">
    <location>
        <begin position="86"/>
        <end position="97"/>
    </location>
</feature>
<feature type="non-terminal residue" evidence="2">
    <location>
        <position position="266"/>
    </location>
</feature>
<dbReference type="AlphaFoldDB" id="A0A6J4HES4"/>
<dbReference type="EMBL" id="CADCTF010000034">
    <property type="protein sequence ID" value="CAA9222651.1"/>
    <property type="molecule type" value="Genomic_DNA"/>
</dbReference>
<dbReference type="GO" id="GO:0004834">
    <property type="term" value="F:tryptophan synthase activity"/>
    <property type="evidence" value="ECO:0007669"/>
    <property type="project" value="UniProtKB-EC"/>
</dbReference>
<reference evidence="2" key="1">
    <citation type="submission" date="2020-02" db="EMBL/GenBank/DDBJ databases">
        <authorList>
            <person name="Meier V. D."/>
        </authorList>
    </citation>
    <scope>NUCLEOTIDE SEQUENCE</scope>
    <source>
        <strain evidence="2">AVDCRST_MAG50</strain>
    </source>
</reference>
<proteinExistence type="predicted"/>
<gene>
    <name evidence="2" type="ORF">AVDCRST_MAG50-668</name>
</gene>
<accession>A0A6J4HES4</accession>
<evidence type="ECO:0000313" key="2">
    <source>
        <dbReference type="EMBL" id="CAA9222651.1"/>
    </source>
</evidence>
<organism evidence="2">
    <name type="scientific">uncultured Acidimicrobiales bacterium</name>
    <dbReference type="NCBI Taxonomy" id="310071"/>
    <lineage>
        <taxon>Bacteria</taxon>
        <taxon>Bacillati</taxon>
        <taxon>Actinomycetota</taxon>
        <taxon>Acidimicrobiia</taxon>
        <taxon>Acidimicrobiales</taxon>
        <taxon>environmental samples</taxon>
    </lineage>
</organism>
<feature type="region of interest" description="Disordered" evidence="1">
    <location>
        <begin position="1"/>
        <end position="145"/>
    </location>
</feature>